<proteinExistence type="predicted"/>
<dbReference type="AlphaFoldDB" id="A0A369UNH0"/>
<comment type="caution">
    <text evidence="2">The sequence shown here is derived from an EMBL/GenBank/DDBJ whole genome shotgun (WGS) entry which is preliminary data.</text>
</comment>
<feature type="chain" id="PRO_5017060464" description="Lipoprotein" evidence="1">
    <location>
        <begin position="23"/>
        <end position="137"/>
    </location>
</feature>
<evidence type="ECO:0000313" key="3">
    <source>
        <dbReference type="Proteomes" id="UP000253782"/>
    </source>
</evidence>
<keyword evidence="1" id="KW-0732">Signal</keyword>
<accession>A0A369UNH0</accession>
<evidence type="ECO:0000313" key="2">
    <source>
        <dbReference type="EMBL" id="RDD82081.1"/>
    </source>
</evidence>
<dbReference type="RefSeq" id="WP_114845038.1">
    <property type="nucleotide sequence ID" value="NZ_JBHSPE010000008.1"/>
</dbReference>
<dbReference type="OrthoDB" id="6196416at2"/>
<gene>
    <name evidence="2" type="ORF">DVJ77_08430</name>
</gene>
<sequence length="137" mass="15382">MRRILTALLLLCTTLLAGCATAQRSESLTSTLGAYASTVRWGDFQNALQFVDPEVRKKHPPSALDMARYEQLRVTGYDDGKGPVPGAENEARQIVQISLVNLNTQAERTVIDKQLWRYDPEKKCWWLMSGLPNITSD</sequence>
<dbReference type="PROSITE" id="PS51257">
    <property type="entry name" value="PROKAR_LIPOPROTEIN"/>
    <property type="match status" value="1"/>
</dbReference>
<evidence type="ECO:0000256" key="1">
    <source>
        <dbReference type="SAM" id="SignalP"/>
    </source>
</evidence>
<feature type="signal peptide" evidence="1">
    <location>
        <begin position="1"/>
        <end position="22"/>
    </location>
</feature>
<organism evidence="2 3">
    <name type="scientific">Dyella tabacisoli</name>
    <dbReference type="NCBI Taxonomy" id="2282381"/>
    <lineage>
        <taxon>Bacteria</taxon>
        <taxon>Pseudomonadati</taxon>
        <taxon>Pseudomonadota</taxon>
        <taxon>Gammaproteobacteria</taxon>
        <taxon>Lysobacterales</taxon>
        <taxon>Rhodanobacteraceae</taxon>
        <taxon>Dyella</taxon>
    </lineage>
</organism>
<evidence type="ECO:0008006" key="4">
    <source>
        <dbReference type="Google" id="ProtNLM"/>
    </source>
</evidence>
<reference evidence="2 3" key="1">
    <citation type="submission" date="2018-07" db="EMBL/GenBank/DDBJ databases">
        <title>Dyella tabacisoli L4-6T, whole genome shotgun sequence.</title>
        <authorList>
            <person name="Zhou X.-K."/>
            <person name="Li W.-J."/>
            <person name="Duan Y.-Q."/>
        </authorList>
    </citation>
    <scope>NUCLEOTIDE SEQUENCE [LARGE SCALE GENOMIC DNA]</scope>
    <source>
        <strain evidence="2 3">L4-6</strain>
    </source>
</reference>
<name>A0A369UNH0_9GAMM</name>
<dbReference type="Proteomes" id="UP000253782">
    <property type="component" value="Unassembled WGS sequence"/>
</dbReference>
<keyword evidence="3" id="KW-1185">Reference proteome</keyword>
<dbReference type="EMBL" id="QQAH01000007">
    <property type="protein sequence ID" value="RDD82081.1"/>
    <property type="molecule type" value="Genomic_DNA"/>
</dbReference>
<protein>
    <recommendedName>
        <fullName evidence="4">Lipoprotein</fullName>
    </recommendedName>
</protein>